<keyword evidence="1" id="KW-0732">Signal</keyword>
<accession>A0ABQ9Y7G8</accession>
<dbReference type="EMBL" id="JARBJD010000027">
    <property type="protein sequence ID" value="KAK2959710.1"/>
    <property type="molecule type" value="Genomic_DNA"/>
</dbReference>
<organism evidence="2 3">
    <name type="scientific">Blattamonas nauphoetae</name>
    <dbReference type="NCBI Taxonomy" id="2049346"/>
    <lineage>
        <taxon>Eukaryota</taxon>
        <taxon>Metamonada</taxon>
        <taxon>Preaxostyla</taxon>
        <taxon>Oxymonadida</taxon>
        <taxon>Blattamonas</taxon>
    </lineage>
</organism>
<evidence type="ECO:0000313" key="2">
    <source>
        <dbReference type="EMBL" id="KAK2959710.1"/>
    </source>
</evidence>
<keyword evidence="3" id="KW-1185">Reference proteome</keyword>
<reference evidence="2 3" key="1">
    <citation type="journal article" date="2022" name="bioRxiv">
        <title>Genomics of Preaxostyla Flagellates Illuminates Evolutionary Transitions and the Path Towards Mitochondrial Loss.</title>
        <authorList>
            <person name="Novak L.V.F."/>
            <person name="Treitli S.C."/>
            <person name="Pyrih J."/>
            <person name="Halakuc P."/>
            <person name="Pipaliya S.V."/>
            <person name="Vacek V."/>
            <person name="Brzon O."/>
            <person name="Soukal P."/>
            <person name="Eme L."/>
            <person name="Dacks J.B."/>
            <person name="Karnkowska A."/>
            <person name="Elias M."/>
            <person name="Hampl V."/>
        </authorList>
    </citation>
    <scope>NUCLEOTIDE SEQUENCE [LARGE SCALE GENOMIC DNA]</scope>
    <source>
        <strain evidence="2">NAU3</strain>
        <tissue evidence="2">Gut</tissue>
    </source>
</reference>
<sequence length="479" mass="52763">MMIVFVLTTVVLSAESDTIFLEYGGKSKTCLSSETACHSLDLAVNTANWTTVTMILIKGHAKLIGEVVFDSNADKFKKGEDEDVQIIMGLVNGDLGSDHEYVGLTGHGTIVIKGTKSAEMRLGLVSREDNFIVSTSRTPGGTKKGYVFRVEKYGVLDLHCNLIVRPLQAPPTTPFTKLTSKFETTFWDQESAAIVVEKGALTMYEDDQSDFHQDVIVEDPELGVLILDDIDTEKSQISISQRYAYSQTSLHPKGIVCSLQKRGTGPFNITIHDSGKRFYDADDDLVGIEQFPLLFISDNCNPYDYEDKDKKFLLGTISYLTMNSSAFVFPKARLSRSNLKMSTKSSGASDVLGNNLLATFTSSSNLLIAKMLTRLKVSIAPRYHTEEVDDKLIRWNEMAWYIGTMETELKEGGVTITQSGQSNLAVAAIPLSTVGKSGEYTVKMEFDDEVKFVDCLYSGARSALAFTTFALLLAVLLGF</sequence>
<evidence type="ECO:0000313" key="3">
    <source>
        <dbReference type="Proteomes" id="UP001281761"/>
    </source>
</evidence>
<dbReference type="Proteomes" id="UP001281761">
    <property type="component" value="Unassembled WGS sequence"/>
</dbReference>
<comment type="caution">
    <text evidence="2">The sequence shown here is derived from an EMBL/GenBank/DDBJ whole genome shotgun (WGS) entry which is preliminary data.</text>
</comment>
<feature type="chain" id="PRO_5046340768" evidence="1">
    <location>
        <begin position="17"/>
        <end position="479"/>
    </location>
</feature>
<evidence type="ECO:0000256" key="1">
    <source>
        <dbReference type="SAM" id="SignalP"/>
    </source>
</evidence>
<gene>
    <name evidence="2" type="ORF">BLNAU_5199</name>
</gene>
<name>A0ABQ9Y7G8_9EUKA</name>
<feature type="signal peptide" evidence="1">
    <location>
        <begin position="1"/>
        <end position="16"/>
    </location>
</feature>
<proteinExistence type="predicted"/>
<protein>
    <submittedName>
        <fullName evidence="2">Uncharacterized protein</fullName>
    </submittedName>
</protein>